<evidence type="ECO:0000259" key="1">
    <source>
        <dbReference type="Pfam" id="PF00206"/>
    </source>
</evidence>
<keyword evidence="3" id="KW-1185">Reference proteome</keyword>
<dbReference type="PROSITE" id="PS00163">
    <property type="entry name" value="FUMARATE_LYASES"/>
    <property type="match status" value="1"/>
</dbReference>
<gene>
    <name evidence="2" type="ORF">OM960_18880</name>
</gene>
<comment type="caution">
    <text evidence="2">The sequence shown here is derived from an EMBL/GenBank/DDBJ whole genome shotgun (WGS) entry which is preliminary data.</text>
</comment>
<dbReference type="PANTHER" id="PTHR42696">
    <property type="entry name" value="ASPARTATE AMMONIA-LYASE"/>
    <property type="match status" value="1"/>
</dbReference>
<evidence type="ECO:0000313" key="2">
    <source>
        <dbReference type="EMBL" id="MCW3783609.1"/>
    </source>
</evidence>
<dbReference type="InterPro" id="IPR008948">
    <property type="entry name" value="L-Aspartase-like"/>
</dbReference>
<evidence type="ECO:0000313" key="3">
    <source>
        <dbReference type="Proteomes" id="UP001207582"/>
    </source>
</evidence>
<feature type="domain" description="Fumarate lyase N-terminal" evidence="1">
    <location>
        <begin position="13"/>
        <end position="344"/>
    </location>
</feature>
<dbReference type="RefSeq" id="WP_264773053.1">
    <property type="nucleotide sequence ID" value="NZ_JAPDOG010000022.1"/>
</dbReference>
<proteinExistence type="predicted"/>
<dbReference type="PANTHER" id="PTHR42696:SF2">
    <property type="entry name" value="ASPARTATE AMMONIA-LYASE"/>
    <property type="match status" value="1"/>
</dbReference>
<dbReference type="InterPro" id="IPR020557">
    <property type="entry name" value="Fumarate_lyase_CS"/>
</dbReference>
<dbReference type="InterPro" id="IPR051546">
    <property type="entry name" value="Aspartate_Ammonia-Lyase"/>
</dbReference>
<dbReference type="PRINTS" id="PR00149">
    <property type="entry name" value="FUMRATELYASE"/>
</dbReference>
<accession>A0ABT3J8A2</accession>
<dbReference type="InterPro" id="IPR022761">
    <property type="entry name" value="Fumarate_lyase_N"/>
</dbReference>
<dbReference type="NCBIfam" id="NF008909">
    <property type="entry name" value="PRK12273.1"/>
    <property type="match status" value="1"/>
</dbReference>
<name>A0ABT3J8A2_9RHOB</name>
<protein>
    <submittedName>
        <fullName evidence="2">Aspartate ammonia-lyase</fullName>
    </submittedName>
</protein>
<dbReference type="Proteomes" id="UP001207582">
    <property type="component" value="Unassembled WGS sequence"/>
</dbReference>
<dbReference type="Pfam" id="PF00206">
    <property type="entry name" value="Lyase_1"/>
    <property type="match status" value="1"/>
</dbReference>
<sequence length="457" mass="48904">MTQTYRTERDSLGEVQVPASAMYGAHTERARGNFQFTALKLSDFPELVVALAMIKKAAALTNRDLGVLSAEKSQAICEACEEVIGGQHHDQFVVDMVQGGAGTSTNMNANEVIANAALAHLGLPFGDYRVLHPNDDVNRSQSTNDVYPSALRLAMLAGIGPLKAAISSLVAAFNEKADEFRPIMKVGRTQLQDAVPISLGDEFAAFAVTFSEDCRRIDEVAALLHEINLGGTAVGTGTNTPTGYAPRVIEELSRISGRPLRLADNLIEASSELGDIVMFSGMLKRIAVKISKVCNDLRLLSSGPRAGIGELVLPPIQAGSSIMPGKVNPVIPEVVNQVAFQVIGNDLTVTLAAEAGQLQLNAMEPIAALNVLQSMRMLSRAFEHLAEKCVRGIKADEQRCASLLANSLVNAVDLVHQLGYERAARVAKHAMTFRCTLVDSLCEVEGLSYAEAAQLLQ</sequence>
<dbReference type="InterPro" id="IPR000362">
    <property type="entry name" value="Fumarate_lyase_fam"/>
</dbReference>
<organism evidence="2 3">
    <name type="scientific">Defluviimonas salinarum</name>
    <dbReference type="NCBI Taxonomy" id="2992147"/>
    <lineage>
        <taxon>Bacteria</taxon>
        <taxon>Pseudomonadati</taxon>
        <taxon>Pseudomonadota</taxon>
        <taxon>Alphaproteobacteria</taxon>
        <taxon>Rhodobacterales</taxon>
        <taxon>Paracoccaceae</taxon>
        <taxon>Albidovulum</taxon>
    </lineage>
</organism>
<dbReference type="EMBL" id="JAPDOG010000022">
    <property type="protein sequence ID" value="MCW3783609.1"/>
    <property type="molecule type" value="Genomic_DNA"/>
</dbReference>
<dbReference type="CDD" id="cd01357">
    <property type="entry name" value="Aspartase"/>
    <property type="match status" value="1"/>
</dbReference>
<dbReference type="Gene3D" id="1.20.200.10">
    <property type="entry name" value="Fumarase/aspartase (Central domain)"/>
    <property type="match status" value="1"/>
</dbReference>
<dbReference type="SUPFAM" id="SSF48557">
    <property type="entry name" value="L-aspartase-like"/>
    <property type="match status" value="1"/>
</dbReference>
<reference evidence="2 3" key="1">
    <citation type="submission" date="2022-10" db="EMBL/GenBank/DDBJ databases">
        <title>Defluviimonas sp. CAU 1641 isolated from mud.</title>
        <authorList>
            <person name="Kim W."/>
        </authorList>
    </citation>
    <scope>NUCLEOTIDE SEQUENCE [LARGE SCALE GENOMIC DNA]</scope>
    <source>
        <strain evidence="2 3">CAU 1641</strain>
    </source>
</reference>
<dbReference type="InterPro" id="IPR024083">
    <property type="entry name" value="Fumarase/histidase_N"/>
</dbReference>
<dbReference type="Gene3D" id="1.10.275.10">
    <property type="entry name" value="Fumarase/aspartase (N-terminal domain)"/>
    <property type="match status" value="1"/>
</dbReference>